<dbReference type="SMART" id="SM00487">
    <property type="entry name" value="DEXDc"/>
    <property type="match status" value="1"/>
</dbReference>
<dbReference type="Pfam" id="PF00270">
    <property type="entry name" value="DEAD"/>
    <property type="match status" value="1"/>
</dbReference>
<dbReference type="EC" id="3.6.4.13" evidence="1"/>
<organism evidence="10 11">
    <name type="scientific">Deinococcus rhizophilus</name>
    <dbReference type="NCBI Taxonomy" id="3049544"/>
    <lineage>
        <taxon>Bacteria</taxon>
        <taxon>Thermotogati</taxon>
        <taxon>Deinococcota</taxon>
        <taxon>Deinococci</taxon>
        <taxon>Deinococcales</taxon>
        <taxon>Deinococcaceae</taxon>
        <taxon>Deinococcus</taxon>
    </lineage>
</organism>
<name>A0ABT7JH82_9DEIO</name>
<feature type="compositionally biased region" description="Basic and acidic residues" evidence="7">
    <location>
        <begin position="570"/>
        <end position="598"/>
    </location>
</feature>
<keyword evidence="3 6" id="KW-0378">Hydrolase</keyword>
<dbReference type="InterPro" id="IPR059027">
    <property type="entry name" value="DD_DDX21-DDX50"/>
</dbReference>
<dbReference type="EMBL" id="JASNGB010000070">
    <property type="protein sequence ID" value="MDL2344276.1"/>
    <property type="molecule type" value="Genomic_DNA"/>
</dbReference>
<dbReference type="InterPro" id="IPR001650">
    <property type="entry name" value="Helicase_C-like"/>
</dbReference>
<sequence>MNFDQLIAPELAARLAERGITEATPIQVEALPLALNGKDLIGRARTGTGKTLAYALPIIQNLEPSRERARAPRAIVVAPTRELAKQVADEFSKSGVGLTTVTVYGGAAYSPQENALRRGVDVVVGTPGRLIDHLERGNLDLAAVQYAVLDEADEMLSVGFADAIETILQKTPDERQTLLFSATLNDDIRRLSRKYLREPVIVDMVGEGKSQAAQTVEHLKVKVGRTRTRVLADLLTVYNPEKAIVFTRTKREADELANELIHRGLEAEALHGDLAQTQRERALGAFRSGRVGVLVATDVAARGLDIPEVDLVVQYHLPQDHESYIHRSGRTGRAGRTGTAIVMYGDRDNREMRNLEYRTGVQFRERPLPTPREVQEASARASAEMVRRVDSGVAGTFQAEAERLFSELGLEALARALAKISGVTEPAKAASLLSGEEGLTTVVLHGERLSVPRTVALLARGSDLDTRRLGKVRQWRGGTVADVPSEFIAKLIAASPLEGEVQIEVAQELPELFEAPAREGRQGGNYSGGRGYRDRDEGGSRGGRGGGYQGQGGGRGGYQGGGNRGGGQGRWDRDTRGGDRGEARREDFADREFVPAGR</sequence>
<keyword evidence="4 6" id="KW-0347">Helicase</keyword>
<gene>
    <name evidence="10" type="ORF">QOL99_08930</name>
</gene>
<evidence type="ECO:0000256" key="3">
    <source>
        <dbReference type="ARBA" id="ARBA00022801"/>
    </source>
</evidence>
<dbReference type="InterPro" id="IPR050547">
    <property type="entry name" value="DEAD_box_RNA_helicases"/>
</dbReference>
<protein>
    <recommendedName>
        <fullName evidence="1">RNA helicase</fullName>
        <ecNumber evidence="1">3.6.4.13</ecNumber>
    </recommendedName>
</protein>
<evidence type="ECO:0000256" key="5">
    <source>
        <dbReference type="ARBA" id="ARBA00022840"/>
    </source>
</evidence>
<dbReference type="InterPro" id="IPR054525">
    <property type="entry name" value="Hera_RBD"/>
</dbReference>
<dbReference type="PROSITE" id="PS00039">
    <property type="entry name" value="DEAD_ATP_HELICASE"/>
    <property type="match status" value="1"/>
</dbReference>
<dbReference type="CDD" id="cd00268">
    <property type="entry name" value="DEADc"/>
    <property type="match status" value="1"/>
</dbReference>
<feature type="region of interest" description="Disordered" evidence="7">
    <location>
        <begin position="514"/>
        <end position="598"/>
    </location>
</feature>
<dbReference type="InterPro" id="IPR011545">
    <property type="entry name" value="DEAD/DEAH_box_helicase_dom"/>
</dbReference>
<dbReference type="Pfam" id="PF22231">
    <property type="entry name" value="Hera_RBD"/>
    <property type="match status" value="1"/>
</dbReference>
<feature type="domain" description="Helicase ATP-binding" evidence="8">
    <location>
        <begin position="31"/>
        <end position="202"/>
    </location>
</feature>
<evidence type="ECO:0000256" key="6">
    <source>
        <dbReference type="RuleBase" id="RU000492"/>
    </source>
</evidence>
<dbReference type="PANTHER" id="PTHR47963">
    <property type="entry name" value="DEAD-BOX ATP-DEPENDENT RNA HELICASE 47, MITOCHONDRIAL"/>
    <property type="match status" value="1"/>
</dbReference>
<dbReference type="PROSITE" id="PS51194">
    <property type="entry name" value="HELICASE_CTER"/>
    <property type="match status" value="1"/>
</dbReference>
<evidence type="ECO:0000256" key="2">
    <source>
        <dbReference type="ARBA" id="ARBA00022741"/>
    </source>
</evidence>
<dbReference type="CDD" id="cd18787">
    <property type="entry name" value="SF2_C_DEAD"/>
    <property type="match status" value="1"/>
</dbReference>
<dbReference type="RefSeq" id="WP_285523124.1">
    <property type="nucleotide sequence ID" value="NZ_JASNGB010000070.1"/>
</dbReference>
<comment type="similarity">
    <text evidence="6">Belongs to the DEAD box helicase family.</text>
</comment>
<evidence type="ECO:0000256" key="4">
    <source>
        <dbReference type="ARBA" id="ARBA00022806"/>
    </source>
</evidence>
<keyword evidence="2 6" id="KW-0547">Nucleotide-binding</keyword>
<evidence type="ECO:0000313" key="11">
    <source>
        <dbReference type="Proteomes" id="UP001302059"/>
    </source>
</evidence>
<dbReference type="CDD" id="cd12938">
    <property type="entry name" value="GUCT_Hera"/>
    <property type="match status" value="1"/>
</dbReference>
<feature type="compositionally biased region" description="Gly residues" evidence="7">
    <location>
        <begin position="540"/>
        <end position="569"/>
    </location>
</feature>
<dbReference type="SMART" id="SM00490">
    <property type="entry name" value="HELICc"/>
    <property type="match status" value="1"/>
</dbReference>
<dbReference type="Pfam" id="PF26142">
    <property type="entry name" value="DD_DDX21-DDX50"/>
    <property type="match status" value="1"/>
</dbReference>
<proteinExistence type="inferred from homology"/>
<feature type="domain" description="Helicase C-terminal" evidence="9">
    <location>
        <begin position="230"/>
        <end position="380"/>
    </location>
</feature>
<dbReference type="Gene3D" id="3.40.50.300">
    <property type="entry name" value="P-loop containing nucleotide triphosphate hydrolases"/>
    <property type="match status" value="2"/>
</dbReference>
<reference evidence="10 11" key="1">
    <citation type="submission" date="2023-05" db="EMBL/GenBank/DDBJ databases">
        <authorList>
            <person name="Gao F."/>
        </authorList>
    </citation>
    <scope>NUCLEOTIDE SEQUENCE [LARGE SCALE GENOMIC DNA]</scope>
    <source>
        <strain evidence="10 11">MIMF12</strain>
    </source>
</reference>
<dbReference type="Gene3D" id="3.30.70.1800">
    <property type="match status" value="1"/>
</dbReference>
<evidence type="ECO:0000256" key="7">
    <source>
        <dbReference type="SAM" id="MobiDB-lite"/>
    </source>
</evidence>
<keyword evidence="5 6" id="KW-0067">ATP-binding</keyword>
<evidence type="ECO:0000259" key="9">
    <source>
        <dbReference type="PROSITE" id="PS51194"/>
    </source>
</evidence>
<evidence type="ECO:0000256" key="1">
    <source>
        <dbReference type="ARBA" id="ARBA00012552"/>
    </source>
</evidence>
<dbReference type="Pfam" id="PF00271">
    <property type="entry name" value="Helicase_C"/>
    <property type="match status" value="1"/>
</dbReference>
<comment type="caution">
    <text evidence="10">The sequence shown here is derived from an EMBL/GenBank/DDBJ whole genome shotgun (WGS) entry which is preliminary data.</text>
</comment>
<accession>A0ABT7JH82</accession>
<dbReference type="InterPro" id="IPR000629">
    <property type="entry name" value="RNA-helicase_DEAD-box_CS"/>
</dbReference>
<keyword evidence="11" id="KW-1185">Reference proteome</keyword>
<dbReference type="PANTHER" id="PTHR47963:SF8">
    <property type="entry name" value="ATP-DEPENDENT RNA HELICASE DEAD"/>
    <property type="match status" value="1"/>
</dbReference>
<dbReference type="InterPro" id="IPR044742">
    <property type="entry name" value="DEAD/DEAH_RhlB"/>
</dbReference>
<dbReference type="PROSITE" id="PS51192">
    <property type="entry name" value="HELICASE_ATP_BIND_1"/>
    <property type="match status" value="1"/>
</dbReference>
<dbReference type="InterPro" id="IPR027417">
    <property type="entry name" value="P-loop_NTPase"/>
</dbReference>
<dbReference type="Proteomes" id="UP001302059">
    <property type="component" value="Unassembled WGS sequence"/>
</dbReference>
<dbReference type="InterPro" id="IPR014001">
    <property type="entry name" value="Helicase_ATP-bd"/>
</dbReference>
<evidence type="ECO:0000259" key="8">
    <source>
        <dbReference type="PROSITE" id="PS51192"/>
    </source>
</evidence>
<dbReference type="GO" id="GO:0004386">
    <property type="term" value="F:helicase activity"/>
    <property type="evidence" value="ECO:0007669"/>
    <property type="project" value="UniProtKB-KW"/>
</dbReference>
<dbReference type="SUPFAM" id="SSF52540">
    <property type="entry name" value="P-loop containing nucleoside triphosphate hydrolases"/>
    <property type="match status" value="1"/>
</dbReference>
<evidence type="ECO:0000313" key="10">
    <source>
        <dbReference type="EMBL" id="MDL2344276.1"/>
    </source>
</evidence>